<organism evidence="1 2">
    <name type="scientific">Cyclotella atomus</name>
    <dbReference type="NCBI Taxonomy" id="382360"/>
    <lineage>
        <taxon>Eukaryota</taxon>
        <taxon>Sar</taxon>
        <taxon>Stramenopiles</taxon>
        <taxon>Ochrophyta</taxon>
        <taxon>Bacillariophyta</taxon>
        <taxon>Coscinodiscophyceae</taxon>
        <taxon>Thalassiosirophycidae</taxon>
        <taxon>Stephanodiscales</taxon>
        <taxon>Stephanodiscaceae</taxon>
        <taxon>Cyclotella</taxon>
    </lineage>
</organism>
<evidence type="ECO:0000313" key="1">
    <source>
        <dbReference type="EMBL" id="KAL3778150.1"/>
    </source>
</evidence>
<dbReference type="Proteomes" id="UP001530400">
    <property type="component" value="Unassembled WGS sequence"/>
</dbReference>
<keyword evidence="2" id="KW-1185">Reference proteome</keyword>
<reference evidence="1 2" key="1">
    <citation type="submission" date="2024-10" db="EMBL/GenBank/DDBJ databases">
        <title>Updated reference genomes for cyclostephanoid diatoms.</title>
        <authorList>
            <person name="Roberts W.R."/>
            <person name="Alverson A.J."/>
        </authorList>
    </citation>
    <scope>NUCLEOTIDE SEQUENCE [LARGE SCALE GENOMIC DNA]</scope>
    <source>
        <strain evidence="1 2">AJA010-31</strain>
    </source>
</reference>
<dbReference type="PANTHER" id="PTHR14614">
    <property type="entry name" value="HEPATOCELLULAR CARCINOMA-ASSOCIATED ANTIGEN"/>
    <property type="match status" value="1"/>
</dbReference>
<dbReference type="InterPro" id="IPR029063">
    <property type="entry name" value="SAM-dependent_MTases_sf"/>
</dbReference>
<proteinExistence type="predicted"/>
<dbReference type="SUPFAM" id="SSF53335">
    <property type="entry name" value="S-adenosyl-L-methionine-dependent methyltransferases"/>
    <property type="match status" value="1"/>
</dbReference>
<dbReference type="Pfam" id="PF10294">
    <property type="entry name" value="Methyltransf_16"/>
    <property type="match status" value="1"/>
</dbReference>
<dbReference type="PANTHER" id="PTHR14614:SF123">
    <property type="entry name" value="OS04G0645500 PROTEIN"/>
    <property type="match status" value="1"/>
</dbReference>
<dbReference type="Gene3D" id="3.40.50.150">
    <property type="entry name" value="Vaccinia Virus protein VP39"/>
    <property type="match status" value="1"/>
</dbReference>
<dbReference type="AlphaFoldDB" id="A0ABD3NPR7"/>
<gene>
    <name evidence="1" type="ORF">ACHAWO_006987</name>
</gene>
<accession>A0ABD3NPR7</accession>
<dbReference type="EMBL" id="JALLPJ020001002">
    <property type="protein sequence ID" value="KAL3778150.1"/>
    <property type="molecule type" value="Genomic_DNA"/>
</dbReference>
<dbReference type="InterPro" id="IPR019410">
    <property type="entry name" value="Methyltransf_16"/>
</dbReference>
<sequence length="387" mass="42766">MQNRLAVTGIPSSVPRLPNAAESIRELIEEHGCWVHRFAFLVPSANDQDQVNYIVAVAELHLENVRDDTVRSIDGLTLVLDESGLLLSATKSSDGSNSSHVNHHCRDNIRFAISASAATPLQSKQLIQQSYIHSDDNDLTIVVEKQALTLSIDKIQLTVRSCLQGGGTGSKPWRGGLLLSHQICHWCQQKDNAAVVEFDSLFRDKTVLELGAGCSGLPSMTLAKINMTYGCGMSIISSDGIDEIVDALRFNVTENDLHDCISVRHIDWNDYQVKGEDPEREPSPFLSRNEVDTILFADCIYNENCAIALSNTISRLIKPGGHIIGVLPDNRVGVDVFLKRMSIFRSKALAVHNEPDDLSNDFATNGGGWKKYRLVLFNVEDRELSEL</sequence>
<evidence type="ECO:0008006" key="3">
    <source>
        <dbReference type="Google" id="ProtNLM"/>
    </source>
</evidence>
<protein>
    <recommendedName>
        <fullName evidence="3">Calmodulin-lysine N-methyltransferase</fullName>
    </recommendedName>
</protein>
<name>A0ABD3NPR7_9STRA</name>
<evidence type="ECO:0000313" key="2">
    <source>
        <dbReference type="Proteomes" id="UP001530400"/>
    </source>
</evidence>
<comment type="caution">
    <text evidence="1">The sequence shown here is derived from an EMBL/GenBank/DDBJ whole genome shotgun (WGS) entry which is preliminary data.</text>
</comment>